<dbReference type="InterPro" id="IPR001881">
    <property type="entry name" value="EGF-like_Ca-bd_dom"/>
</dbReference>
<dbReference type="RefSeq" id="WP_012828665.1">
    <property type="nucleotide sequence ID" value="NC_013440.1"/>
</dbReference>
<dbReference type="KEGG" id="hoh:Hoch_3564"/>
<evidence type="ECO:0000256" key="2">
    <source>
        <dbReference type="ARBA" id="ARBA00022729"/>
    </source>
</evidence>
<reference evidence="8 9" key="1">
    <citation type="journal article" date="2010" name="Stand. Genomic Sci.">
        <title>Complete genome sequence of Haliangium ochraceum type strain (SMP-2).</title>
        <authorList>
            <consortium name="US DOE Joint Genome Institute (JGI-PGF)"/>
            <person name="Ivanova N."/>
            <person name="Daum C."/>
            <person name="Lang E."/>
            <person name="Abt B."/>
            <person name="Kopitz M."/>
            <person name="Saunders E."/>
            <person name="Lapidus A."/>
            <person name="Lucas S."/>
            <person name="Glavina Del Rio T."/>
            <person name="Nolan M."/>
            <person name="Tice H."/>
            <person name="Copeland A."/>
            <person name="Cheng J.F."/>
            <person name="Chen F."/>
            <person name="Bruce D."/>
            <person name="Goodwin L."/>
            <person name="Pitluck S."/>
            <person name="Mavromatis K."/>
            <person name="Pati A."/>
            <person name="Mikhailova N."/>
            <person name="Chen A."/>
            <person name="Palaniappan K."/>
            <person name="Land M."/>
            <person name="Hauser L."/>
            <person name="Chang Y.J."/>
            <person name="Jeffries C.D."/>
            <person name="Detter J.C."/>
            <person name="Brettin T."/>
            <person name="Rohde M."/>
            <person name="Goker M."/>
            <person name="Bristow J."/>
            <person name="Markowitz V."/>
            <person name="Eisen J.A."/>
            <person name="Hugenholtz P."/>
            <person name="Kyrpides N.C."/>
            <person name="Klenk H.P."/>
        </authorList>
    </citation>
    <scope>NUCLEOTIDE SEQUENCE [LARGE SCALE GENOMIC DNA]</scope>
    <source>
        <strain evidence="9">DSM 14365 / CIP 107738 / JCM 11303 / AJ 13395 / SMP-2</strain>
    </source>
</reference>
<sequence length="451" mass="46777">MSDAEQRRWQRRRAQHWHLAAALVLLGCAVGACFQPTYQEGVLCSEADTCPPSYTCELSSGICRATPTAPRPDARAPEPDAGPGDAGAADAAGPDAFLDLCRDVACGPGTCVIEDGDTGCDCDEGYDPGADGAGGETCLDIDECALSPSPCGPNSVCENLDGSFACACEDGYQLDPDSGTCELIIHRIVGAGTDDQPRQWSDGSVSPSCQAYRFSPAPYLYQGDTGDGVYLVQPSAFPEPVEVFCDMNTDGGGWTGIDPATAATFGGVASIVQGTGATLFCRVQDGLLETFYSGSGTRLLVCQYDIPLGFAVDTVRVSGAADTLRFAPVVTGAHTTDVQNFLALPWGQNVQSGGRGDVVIGTPAAAQPVIGLAEALGLSGTALRSFGGSETIVWGGESRATTASDTALRIQMSESGSENEGFRWTEGRVYVRHEASLPQQPATASLSPAQP</sequence>
<gene>
    <name evidence="8" type="ordered locus">Hoch_3564</name>
</gene>
<dbReference type="PROSITE" id="PS50026">
    <property type="entry name" value="EGF_3"/>
    <property type="match status" value="1"/>
</dbReference>
<dbReference type="InterPro" id="IPR049883">
    <property type="entry name" value="NOTCH1_EGF-like"/>
</dbReference>
<dbReference type="SMART" id="SM00179">
    <property type="entry name" value="EGF_CA"/>
    <property type="match status" value="1"/>
</dbReference>
<evidence type="ECO:0000256" key="5">
    <source>
        <dbReference type="SAM" id="MobiDB-lite"/>
    </source>
</evidence>
<keyword evidence="1" id="KW-0245">EGF-like domain</keyword>
<evidence type="ECO:0000259" key="7">
    <source>
        <dbReference type="PROSITE" id="PS51406"/>
    </source>
</evidence>
<dbReference type="InterPro" id="IPR002181">
    <property type="entry name" value="Fibrinogen_a/b/g_C_dom"/>
</dbReference>
<keyword evidence="2" id="KW-0732">Signal</keyword>
<dbReference type="CDD" id="cd00054">
    <property type="entry name" value="EGF_CA"/>
    <property type="match status" value="1"/>
</dbReference>
<dbReference type="NCBIfam" id="NF040941">
    <property type="entry name" value="GGGWT_bact"/>
    <property type="match status" value="1"/>
</dbReference>
<proteinExistence type="predicted"/>
<accession>D0LX24</accession>
<dbReference type="STRING" id="502025.Hoch_3564"/>
<feature type="region of interest" description="Disordered" evidence="5">
    <location>
        <begin position="67"/>
        <end position="89"/>
    </location>
</feature>
<feature type="domain" description="Fibrinogen C-terminal" evidence="7">
    <location>
        <begin position="200"/>
        <end position="257"/>
    </location>
</feature>
<dbReference type="InterPro" id="IPR000152">
    <property type="entry name" value="EGF-type_Asp/Asn_hydroxyl_site"/>
</dbReference>
<evidence type="ECO:0000313" key="8">
    <source>
        <dbReference type="EMBL" id="ACY16066.1"/>
    </source>
</evidence>
<dbReference type="PANTHER" id="PTHR24034">
    <property type="entry name" value="EGF-LIKE DOMAIN-CONTAINING PROTEIN"/>
    <property type="match status" value="1"/>
</dbReference>
<dbReference type="EMBL" id="CP001804">
    <property type="protein sequence ID" value="ACY16066.1"/>
    <property type="molecule type" value="Genomic_DNA"/>
</dbReference>
<dbReference type="InterPro" id="IPR014716">
    <property type="entry name" value="Fibrinogen_a/b/g_C_1"/>
</dbReference>
<dbReference type="PANTHER" id="PTHR24034:SF209">
    <property type="entry name" value="EGF-LIKE DOMAIN-CONTAINING PROTEIN"/>
    <property type="match status" value="1"/>
</dbReference>
<dbReference type="FunFam" id="2.10.25.10:FF:000002">
    <property type="entry name" value="Latent-transforming growth factor beta-binding protein 3"/>
    <property type="match status" value="1"/>
</dbReference>
<evidence type="ECO:0000313" key="9">
    <source>
        <dbReference type="Proteomes" id="UP000001880"/>
    </source>
</evidence>
<keyword evidence="9" id="KW-1185">Reference proteome</keyword>
<evidence type="ECO:0000256" key="1">
    <source>
        <dbReference type="ARBA" id="ARBA00022536"/>
    </source>
</evidence>
<evidence type="ECO:0000259" key="6">
    <source>
        <dbReference type="PROSITE" id="PS50026"/>
    </source>
</evidence>
<dbReference type="PROSITE" id="PS01187">
    <property type="entry name" value="EGF_CA"/>
    <property type="match status" value="1"/>
</dbReference>
<dbReference type="InterPro" id="IPR018097">
    <property type="entry name" value="EGF_Ca-bd_CS"/>
</dbReference>
<organism evidence="8 9">
    <name type="scientific">Haliangium ochraceum (strain DSM 14365 / JCM 11303 / SMP-2)</name>
    <dbReference type="NCBI Taxonomy" id="502025"/>
    <lineage>
        <taxon>Bacteria</taxon>
        <taxon>Pseudomonadati</taxon>
        <taxon>Myxococcota</taxon>
        <taxon>Polyangia</taxon>
        <taxon>Haliangiales</taxon>
        <taxon>Kofleriaceae</taxon>
        <taxon>Haliangium</taxon>
    </lineage>
</organism>
<evidence type="ECO:0000256" key="4">
    <source>
        <dbReference type="ARBA" id="ARBA00023157"/>
    </source>
</evidence>
<dbReference type="Gene3D" id="2.90.20.10">
    <property type="entry name" value="Plasmodium vivax P25 domain"/>
    <property type="match status" value="1"/>
</dbReference>
<dbReference type="Gene3D" id="3.90.215.10">
    <property type="entry name" value="Gamma Fibrinogen, chain A, domain 1"/>
    <property type="match status" value="1"/>
</dbReference>
<dbReference type="SMART" id="SM00181">
    <property type="entry name" value="EGF"/>
    <property type="match status" value="2"/>
</dbReference>
<dbReference type="Pfam" id="PF07645">
    <property type="entry name" value="EGF_CA"/>
    <property type="match status" value="1"/>
</dbReference>
<protein>
    <submittedName>
        <fullName evidence="8">EGF calcium-binding domain protein</fullName>
    </submittedName>
</protein>
<name>D0LX24_HALO1</name>
<dbReference type="SUPFAM" id="SSF57184">
    <property type="entry name" value="Growth factor receptor domain"/>
    <property type="match status" value="1"/>
</dbReference>
<keyword evidence="3" id="KW-0677">Repeat</keyword>
<dbReference type="AlphaFoldDB" id="D0LX24"/>
<dbReference type="SUPFAM" id="SSF56496">
    <property type="entry name" value="Fibrinogen C-terminal domain-like"/>
    <property type="match status" value="1"/>
</dbReference>
<dbReference type="InterPro" id="IPR009030">
    <property type="entry name" value="Growth_fac_rcpt_cys_sf"/>
</dbReference>
<dbReference type="InterPro" id="IPR000742">
    <property type="entry name" value="EGF"/>
</dbReference>
<dbReference type="InterPro" id="IPR036056">
    <property type="entry name" value="Fibrinogen-like_C"/>
</dbReference>
<dbReference type="GO" id="GO:0005509">
    <property type="term" value="F:calcium ion binding"/>
    <property type="evidence" value="ECO:0007669"/>
    <property type="project" value="InterPro"/>
</dbReference>
<dbReference type="Pfam" id="PF00147">
    <property type="entry name" value="Fibrinogen_C"/>
    <property type="match status" value="1"/>
</dbReference>
<dbReference type="PROSITE" id="PS51406">
    <property type="entry name" value="FIBRINOGEN_C_2"/>
    <property type="match status" value="1"/>
</dbReference>
<feature type="domain" description="EGF-like" evidence="6">
    <location>
        <begin position="140"/>
        <end position="182"/>
    </location>
</feature>
<dbReference type="PROSITE" id="PS51257">
    <property type="entry name" value="PROKAR_LIPOPROTEIN"/>
    <property type="match status" value="1"/>
</dbReference>
<dbReference type="PROSITE" id="PS00010">
    <property type="entry name" value="ASX_HYDROXYL"/>
    <property type="match status" value="1"/>
</dbReference>
<evidence type="ECO:0000256" key="3">
    <source>
        <dbReference type="ARBA" id="ARBA00022737"/>
    </source>
</evidence>
<dbReference type="Proteomes" id="UP000001880">
    <property type="component" value="Chromosome"/>
</dbReference>
<dbReference type="HOGENOM" id="CLU_606593_0_0_7"/>
<feature type="compositionally biased region" description="Low complexity" evidence="5">
    <location>
        <begin position="79"/>
        <end position="89"/>
    </location>
</feature>
<dbReference type="InterPro" id="IPR050751">
    <property type="entry name" value="ECM_structural_protein"/>
</dbReference>
<keyword evidence="4" id="KW-1015">Disulfide bond</keyword>
<dbReference type="PROSITE" id="PS01186">
    <property type="entry name" value="EGF_2"/>
    <property type="match status" value="1"/>
</dbReference>